<dbReference type="InterPro" id="IPR031165">
    <property type="entry name" value="GNAT_YJDJ"/>
</dbReference>
<evidence type="ECO:0000313" key="3">
    <source>
        <dbReference type="Proteomes" id="UP000243136"/>
    </source>
</evidence>
<dbReference type="AlphaFoldDB" id="A0A250G115"/>
<dbReference type="InterPro" id="IPR016181">
    <property type="entry name" value="Acyl_CoA_acyltransferase"/>
</dbReference>
<protein>
    <submittedName>
        <fullName evidence="2">N-acetyltransferase</fullName>
    </submittedName>
</protein>
<dbReference type="PROSITE" id="PS51729">
    <property type="entry name" value="GNAT_YJDJ"/>
    <property type="match status" value="1"/>
</dbReference>
<dbReference type="RefSeq" id="WP_095916707.1">
    <property type="nucleotide sequence ID" value="NZ_CP022388.1"/>
</dbReference>
<sequence length="94" mass="11137">MIPLKNNEFLRQFQAQINEEVAFIEYAIQEKKIFLTKMHIPEKAPKTFEETFIKSVLEEANNRRLKVVPTCPPIVSFFRKNKEYKDLLPVGIRI</sequence>
<gene>
    <name evidence="2" type="ORF">CGC56_02250</name>
</gene>
<feature type="domain" description="N-acetyltransferase" evidence="1">
    <location>
        <begin position="5"/>
        <end position="89"/>
    </location>
</feature>
<dbReference type="GO" id="GO:0016740">
    <property type="term" value="F:transferase activity"/>
    <property type="evidence" value="ECO:0007669"/>
    <property type="project" value="UniProtKB-KW"/>
</dbReference>
<dbReference type="SUPFAM" id="SSF55729">
    <property type="entry name" value="Acyl-CoA N-acyltransferases (Nat)"/>
    <property type="match status" value="1"/>
</dbReference>
<name>A0A250G115_9FLAO</name>
<accession>A0A250G115</accession>
<dbReference type="EMBL" id="CP022388">
    <property type="protein sequence ID" value="ATA91090.1"/>
    <property type="molecule type" value="Genomic_DNA"/>
</dbReference>
<dbReference type="Proteomes" id="UP000243136">
    <property type="component" value="Chromosome"/>
</dbReference>
<dbReference type="Gene3D" id="3.40.630.30">
    <property type="match status" value="1"/>
</dbReference>
<dbReference type="Pfam" id="PF14542">
    <property type="entry name" value="Acetyltransf_CG"/>
    <property type="match status" value="1"/>
</dbReference>
<proteinExistence type="predicted"/>
<evidence type="ECO:0000259" key="1">
    <source>
        <dbReference type="PROSITE" id="PS51729"/>
    </source>
</evidence>
<reference evidence="3" key="1">
    <citation type="submission" date="2017-06" db="EMBL/GenBank/DDBJ databases">
        <title>Capnocytophaga spp. assemblies.</title>
        <authorList>
            <person name="Gulvik C.A."/>
        </authorList>
    </citation>
    <scope>NUCLEOTIDE SEQUENCE [LARGE SCALE GENOMIC DNA]</scope>
    <source>
        <strain evidence="3">H5594</strain>
    </source>
</reference>
<organism evidence="2 3">
    <name type="scientific">Capnocytophaga canimorsus</name>
    <dbReference type="NCBI Taxonomy" id="28188"/>
    <lineage>
        <taxon>Bacteria</taxon>
        <taxon>Pseudomonadati</taxon>
        <taxon>Bacteroidota</taxon>
        <taxon>Flavobacteriia</taxon>
        <taxon>Flavobacteriales</taxon>
        <taxon>Flavobacteriaceae</taxon>
        <taxon>Capnocytophaga</taxon>
    </lineage>
</organism>
<evidence type="ECO:0000313" key="2">
    <source>
        <dbReference type="EMBL" id="ATA91090.1"/>
    </source>
</evidence>
<keyword evidence="2" id="KW-0808">Transferase</keyword>